<dbReference type="Pfam" id="PF16697">
    <property type="entry name" value="Yop-YscD_cpl"/>
    <property type="match status" value="1"/>
</dbReference>
<evidence type="ECO:0000313" key="2">
    <source>
        <dbReference type="EMBL" id="CAK9014472.1"/>
    </source>
</evidence>
<dbReference type="SUPFAM" id="SSF49879">
    <property type="entry name" value="SMAD/FHA domain"/>
    <property type="match status" value="2"/>
</dbReference>
<dbReference type="EMBL" id="CAXAMM010007499">
    <property type="protein sequence ID" value="CAK9014472.1"/>
    <property type="molecule type" value="Genomic_DNA"/>
</dbReference>
<feature type="domain" description="FHA" evidence="1">
    <location>
        <begin position="250"/>
        <end position="299"/>
    </location>
</feature>
<feature type="domain" description="FHA" evidence="1">
    <location>
        <begin position="26"/>
        <end position="78"/>
    </location>
</feature>
<dbReference type="SMART" id="SM00240">
    <property type="entry name" value="FHA"/>
    <property type="match status" value="2"/>
</dbReference>
<dbReference type="InterPro" id="IPR008984">
    <property type="entry name" value="SMAD_FHA_dom_sf"/>
</dbReference>
<dbReference type="PROSITE" id="PS50006">
    <property type="entry name" value="FHA_DOMAIN"/>
    <property type="match status" value="2"/>
</dbReference>
<dbReference type="InterPro" id="IPR000253">
    <property type="entry name" value="FHA_dom"/>
</dbReference>
<proteinExistence type="predicted"/>
<feature type="non-terminal residue" evidence="2">
    <location>
        <position position="854"/>
    </location>
</feature>
<gene>
    <name evidence="2" type="ORF">SCF082_LOCUS12348</name>
</gene>
<name>A0ABP0JJ85_9DINO</name>
<dbReference type="InterPro" id="IPR032030">
    <property type="entry name" value="YscD_cytoplasmic_dom"/>
</dbReference>
<sequence length="854" mass="94297">MGDTIQVEVVDRLTGERRVDHCRLPLEIGKKPEAQNAIWLDAKYRTVSRIHGRLERRGPELVYTDCSSNGTTVAGHLVKDREHALTSGETLQIENYELRVLDVVPLLIKHTAPNLLPRREVSLEAGQSLVVQATEAGIQLVEAAEEADGAAGRITYDGSRITIVLSDPALADATTLNNAAVGGMTAEARPFDVIAIKGDRLELLRPNVEKIVCGNPECHLLNDLPFEENCTWCGYYLAASGSFTRGPGPFTIGRSNDCDIVLADTAVSRLHARVSVKGDDIEIADAETPNGTRLDGAEITTTIWPSGSLVEIGDFVIEARRPDGEGARTTVAMPPTEGAFPPAAFDKPTVSVSALTGMGLVTSEIDYLTLGGGIGSFVWVDHLRVFGVDRENVRAIGVDPVPYGKYERLCHYSQIPVHERLRSNAISTPDNIWGFPGYASREAWRELRKGNVGGIKYVMQVFGEPTLAESYTPRAGDVFASMDREARRIGWDEIWMAGRVMRVRKTDDGRFAVAYRVPAGLAKSGPRNRIAVARHLHIAMGYPASRYLDDLQEFKRRYPTSRRVINAYEEHDSIYEDLEANGGIVLVRGRGIVASRILQRIYEARAKNKDIRVLHVMRSRIVEGKTYDLARRFAAHDIEYQPFNWPKACWGGTLRERLESADEDERIRLLGQWGGTTTADRADWDAIISEGKRDGWYRPFFGTVDHIELRGDKLVSELESSQGFKEEVRLEADYVIDCTGLIAELDANPVLGDLIDTYSLKRNRASGRGVEQRLSGLKVSNDFEIEGLRNGQGRAYAAGVMTLNGPYAAVDSFLGLQYAALRSVDDLAAQNAPGISSMGPIKSATQWIKWCRGD</sequence>
<dbReference type="Gene3D" id="2.60.200.20">
    <property type="match status" value="2"/>
</dbReference>
<evidence type="ECO:0000313" key="3">
    <source>
        <dbReference type="Proteomes" id="UP001642464"/>
    </source>
</evidence>
<comment type="caution">
    <text evidence="2">The sequence shown here is derived from an EMBL/GenBank/DDBJ whole genome shotgun (WGS) entry which is preliminary data.</text>
</comment>
<organism evidence="2 3">
    <name type="scientific">Durusdinium trenchii</name>
    <dbReference type="NCBI Taxonomy" id="1381693"/>
    <lineage>
        <taxon>Eukaryota</taxon>
        <taxon>Sar</taxon>
        <taxon>Alveolata</taxon>
        <taxon>Dinophyceae</taxon>
        <taxon>Suessiales</taxon>
        <taxon>Symbiodiniaceae</taxon>
        <taxon>Durusdinium</taxon>
    </lineage>
</organism>
<dbReference type="CDD" id="cd00060">
    <property type="entry name" value="FHA"/>
    <property type="match status" value="2"/>
</dbReference>
<protein>
    <submittedName>
        <fullName evidence="2">FHA domain-containing protein FhaB (FtsZ-interacting protein A)</fullName>
    </submittedName>
</protein>
<dbReference type="Proteomes" id="UP001642464">
    <property type="component" value="Unassembled WGS sequence"/>
</dbReference>
<keyword evidence="3" id="KW-1185">Reference proteome</keyword>
<accession>A0ABP0JJ85</accession>
<evidence type="ECO:0000259" key="1">
    <source>
        <dbReference type="PROSITE" id="PS50006"/>
    </source>
</evidence>
<dbReference type="Pfam" id="PF00498">
    <property type="entry name" value="FHA"/>
    <property type="match status" value="1"/>
</dbReference>
<reference evidence="2 3" key="1">
    <citation type="submission" date="2024-02" db="EMBL/GenBank/DDBJ databases">
        <authorList>
            <person name="Chen Y."/>
            <person name="Shah S."/>
            <person name="Dougan E. K."/>
            <person name="Thang M."/>
            <person name="Chan C."/>
        </authorList>
    </citation>
    <scope>NUCLEOTIDE SEQUENCE [LARGE SCALE GENOMIC DNA]</scope>
</reference>